<dbReference type="AlphaFoldDB" id="A0A0C9TPM0"/>
<proteinExistence type="predicted"/>
<dbReference type="Proteomes" id="UP000053647">
    <property type="component" value="Unassembled WGS sequence"/>
</dbReference>
<dbReference type="EMBL" id="KN819363">
    <property type="protein sequence ID" value="KIJ12498.1"/>
    <property type="molecule type" value="Genomic_DNA"/>
</dbReference>
<dbReference type="HOGENOM" id="CLU_006344_15_1_1"/>
<evidence type="ECO:0000313" key="2">
    <source>
        <dbReference type="Proteomes" id="UP000053647"/>
    </source>
</evidence>
<gene>
    <name evidence="1" type="ORF">PAXINDRAFT_82863</name>
</gene>
<protein>
    <submittedName>
        <fullName evidence="1">Uncharacterized protein</fullName>
    </submittedName>
</protein>
<accession>A0A0C9TPM0</accession>
<reference evidence="2" key="2">
    <citation type="submission" date="2015-01" db="EMBL/GenBank/DDBJ databases">
        <title>Evolutionary Origins and Diversification of the Mycorrhizal Mutualists.</title>
        <authorList>
            <consortium name="DOE Joint Genome Institute"/>
            <consortium name="Mycorrhizal Genomics Consortium"/>
            <person name="Kohler A."/>
            <person name="Kuo A."/>
            <person name="Nagy L.G."/>
            <person name="Floudas D."/>
            <person name="Copeland A."/>
            <person name="Barry K.W."/>
            <person name="Cichocki N."/>
            <person name="Veneault-Fourrey C."/>
            <person name="LaButti K."/>
            <person name="Lindquist E.A."/>
            <person name="Lipzen A."/>
            <person name="Lundell T."/>
            <person name="Morin E."/>
            <person name="Murat C."/>
            <person name="Riley R."/>
            <person name="Ohm R."/>
            <person name="Sun H."/>
            <person name="Tunlid A."/>
            <person name="Henrissat B."/>
            <person name="Grigoriev I.V."/>
            <person name="Hibbett D.S."/>
            <person name="Martin F."/>
        </authorList>
    </citation>
    <scope>NUCLEOTIDE SEQUENCE [LARGE SCALE GENOMIC DNA]</scope>
    <source>
        <strain evidence="2">ATCC 200175</strain>
    </source>
</reference>
<keyword evidence="2" id="KW-1185">Reference proteome</keyword>
<dbReference type="OrthoDB" id="3187773at2759"/>
<name>A0A0C9TPM0_PAXIN</name>
<organism evidence="1 2">
    <name type="scientific">Paxillus involutus ATCC 200175</name>
    <dbReference type="NCBI Taxonomy" id="664439"/>
    <lineage>
        <taxon>Eukaryota</taxon>
        <taxon>Fungi</taxon>
        <taxon>Dikarya</taxon>
        <taxon>Basidiomycota</taxon>
        <taxon>Agaricomycotina</taxon>
        <taxon>Agaricomycetes</taxon>
        <taxon>Agaricomycetidae</taxon>
        <taxon>Boletales</taxon>
        <taxon>Paxilineae</taxon>
        <taxon>Paxillaceae</taxon>
        <taxon>Paxillus</taxon>
    </lineage>
</organism>
<evidence type="ECO:0000313" key="1">
    <source>
        <dbReference type="EMBL" id="KIJ12498.1"/>
    </source>
</evidence>
<reference evidence="1 2" key="1">
    <citation type="submission" date="2014-06" db="EMBL/GenBank/DDBJ databases">
        <authorList>
            <consortium name="DOE Joint Genome Institute"/>
            <person name="Kuo A."/>
            <person name="Kohler A."/>
            <person name="Nagy L.G."/>
            <person name="Floudas D."/>
            <person name="Copeland A."/>
            <person name="Barry K.W."/>
            <person name="Cichocki N."/>
            <person name="Veneault-Fourrey C."/>
            <person name="LaButti K."/>
            <person name="Lindquist E.A."/>
            <person name="Lipzen A."/>
            <person name="Lundell T."/>
            <person name="Morin E."/>
            <person name="Murat C."/>
            <person name="Sun H."/>
            <person name="Tunlid A."/>
            <person name="Henrissat B."/>
            <person name="Grigoriev I.V."/>
            <person name="Hibbett D.S."/>
            <person name="Martin F."/>
            <person name="Nordberg H.P."/>
            <person name="Cantor M.N."/>
            <person name="Hua S.X."/>
        </authorList>
    </citation>
    <scope>NUCLEOTIDE SEQUENCE [LARGE SCALE GENOMIC DNA]</scope>
    <source>
        <strain evidence="1 2">ATCC 200175</strain>
    </source>
</reference>
<sequence>MGEDVDCPKLSDLVARFLYDQHNPNAAISGADVDISKCPRFLRKGYSYSSAVATFYAPSDPCGVGGMYCQHIHACLSWRNGPGRYDCVFAEKDPTLQGFQGLYVAQVHLFLPFHLEMFSILVLWFIGSIQLETSLVQTLECGW</sequence>